<sequence>MLCTNVTVHDSMPNSLINRLSMEDGRKKHPSLPSNYVTLVQLQERWHEEQKRKQREKVEEEERKRREKEEEGRKLDDRENREREYGNSSSRGRPSWFNRRNRSAKVVGESDRHLEGAKIAVIVVDGGETKIEDLKKKKWKPRGEGNLIEGTGRVLPEKRAAAEKIPVSSKEVENGNSSSRGRPSRFNHRNRSAKAVGASDLHLERAQIAAIVVDDGETKIEDSKKNWKPRGEGNLIEGTERVLPEKIAAAEKIPVSSKEVEKGNSSSRSRPSRFNHRNRSEQVVGASDRHSEGAKIAAIVVDGGETKIEGWKKKKKKRKPRGEGNLIEGTERVLPEKIAVAEKIPVSSKEEDGEEGGVSRECYRNGKNCVVKARVLEEKVAVVKIGRKFEGMKMSGGRGGNERDVKNVHSGQWKCSRGSEGFNGRRMQQQRDSSLVWVRKGDTSDGDVA</sequence>
<dbReference type="STRING" id="1590841.A0A2R6Q0J2"/>
<dbReference type="Gramene" id="PSR99917">
    <property type="protein sequence ID" value="PSR99917"/>
    <property type="gene ID" value="CEY00_Acc23817"/>
</dbReference>
<dbReference type="Proteomes" id="UP000241394">
    <property type="component" value="Chromosome LG21"/>
</dbReference>
<reference evidence="2 3" key="1">
    <citation type="submission" date="2017-07" db="EMBL/GenBank/DDBJ databases">
        <title>An improved, manually edited Actinidia chinensis var. chinensis (kiwifruit) genome highlights the challenges associated with draft genomes and gene prediction in plants.</title>
        <authorList>
            <person name="Pilkington S."/>
            <person name="Crowhurst R."/>
            <person name="Hilario E."/>
            <person name="Nardozza S."/>
            <person name="Fraser L."/>
            <person name="Peng Y."/>
            <person name="Gunaseelan K."/>
            <person name="Simpson R."/>
            <person name="Tahir J."/>
            <person name="Deroles S."/>
            <person name="Templeton K."/>
            <person name="Luo Z."/>
            <person name="Davy M."/>
            <person name="Cheng C."/>
            <person name="Mcneilage M."/>
            <person name="Scaglione D."/>
            <person name="Liu Y."/>
            <person name="Zhang Q."/>
            <person name="Datson P."/>
            <person name="De Silva N."/>
            <person name="Gardiner S."/>
            <person name="Bassett H."/>
            <person name="Chagne D."/>
            <person name="Mccallum J."/>
            <person name="Dzierzon H."/>
            <person name="Deng C."/>
            <person name="Wang Y.-Y."/>
            <person name="Barron N."/>
            <person name="Manako K."/>
            <person name="Bowen J."/>
            <person name="Foster T."/>
            <person name="Erridge Z."/>
            <person name="Tiffin H."/>
            <person name="Waite C."/>
            <person name="Davies K."/>
            <person name="Grierson E."/>
            <person name="Laing W."/>
            <person name="Kirk R."/>
            <person name="Chen X."/>
            <person name="Wood M."/>
            <person name="Montefiori M."/>
            <person name="Brummell D."/>
            <person name="Schwinn K."/>
            <person name="Catanach A."/>
            <person name="Fullerton C."/>
            <person name="Li D."/>
            <person name="Meiyalaghan S."/>
            <person name="Nieuwenhuizen N."/>
            <person name="Read N."/>
            <person name="Prakash R."/>
            <person name="Hunter D."/>
            <person name="Zhang H."/>
            <person name="Mckenzie M."/>
            <person name="Knabel M."/>
            <person name="Harris A."/>
            <person name="Allan A."/>
            <person name="Chen A."/>
            <person name="Janssen B."/>
            <person name="Plunkett B."/>
            <person name="Dwamena C."/>
            <person name="Voogd C."/>
            <person name="Leif D."/>
            <person name="Lafferty D."/>
            <person name="Souleyre E."/>
            <person name="Varkonyi-Gasic E."/>
            <person name="Gambi F."/>
            <person name="Hanley J."/>
            <person name="Yao J.-L."/>
            <person name="Cheung J."/>
            <person name="David K."/>
            <person name="Warren B."/>
            <person name="Marsh K."/>
            <person name="Snowden K."/>
            <person name="Lin-Wang K."/>
            <person name="Brian L."/>
            <person name="Martinez-Sanchez M."/>
            <person name="Wang M."/>
            <person name="Ileperuma N."/>
            <person name="Macnee N."/>
            <person name="Campin R."/>
            <person name="Mcatee P."/>
            <person name="Drummond R."/>
            <person name="Espley R."/>
            <person name="Ireland H."/>
            <person name="Wu R."/>
            <person name="Atkinson R."/>
            <person name="Karunairetnam S."/>
            <person name="Bulley S."/>
            <person name="Chunkath S."/>
            <person name="Hanley Z."/>
            <person name="Storey R."/>
            <person name="Thrimawithana A."/>
            <person name="Thomson S."/>
            <person name="David C."/>
            <person name="Testolin R."/>
        </authorList>
    </citation>
    <scope>NUCLEOTIDE SEQUENCE [LARGE SCALE GENOMIC DNA]</scope>
    <source>
        <strain evidence="3">cv. Red5</strain>
        <tissue evidence="2">Young leaf</tissue>
    </source>
</reference>
<accession>A0A2R6Q0J2</accession>
<feature type="region of interest" description="Disordered" evidence="1">
    <location>
        <begin position="47"/>
        <end position="97"/>
    </location>
</feature>
<keyword evidence="3" id="KW-1185">Reference proteome</keyword>
<dbReference type="EMBL" id="NKQK01000021">
    <property type="protein sequence ID" value="PSR99917.1"/>
    <property type="molecule type" value="Genomic_DNA"/>
</dbReference>
<feature type="compositionally biased region" description="Basic and acidic residues" evidence="1">
    <location>
        <begin position="47"/>
        <end position="85"/>
    </location>
</feature>
<feature type="region of interest" description="Disordered" evidence="1">
    <location>
        <begin position="247"/>
        <end position="291"/>
    </location>
</feature>
<evidence type="ECO:0000256" key="1">
    <source>
        <dbReference type="SAM" id="MobiDB-lite"/>
    </source>
</evidence>
<feature type="region of interest" description="Disordered" evidence="1">
    <location>
        <begin position="310"/>
        <end position="330"/>
    </location>
</feature>
<dbReference type="InParanoid" id="A0A2R6Q0J2"/>
<comment type="caution">
    <text evidence="2">The sequence shown here is derived from an EMBL/GenBank/DDBJ whole genome shotgun (WGS) entry which is preliminary data.</text>
</comment>
<evidence type="ECO:0000313" key="3">
    <source>
        <dbReference type="Proteomes" id="UP000241394"/>
    </source>
</evidence>
<gene>
    <name evidence="2" type="ORF">CEY00_Acc23817</name>
</gene>
<name>A0A2R6Q0J2_ACTCC</name>
<evidence type="ECO:0000313" key="2">
    <source>
        <dbReference type="EMBL" id="PSR99917.1"/>
    </source>
</evidence>
<protein>
    <submittedName>
        <fullName evidence="2">Uncharacterized protein</fullName>
    </submittedName>
</protein>
<feature type="compositionally biased region" description="Basic residues" evidence="1">
    <location>
        <begin position="182"/>
        <end position="192"/>
    </location>
</feature>
<reference evidence="3" key="2">
    <citation type="journal article" date="2018" name="BMC Genomics">
        <title>A manually annotated Actinidia chinensis var. chinensis (kiwifruit) genome highlights the challenges associated with draft genomes and gene prediction in plants.</title>
        <authorList>
            <person name="Pilkington S.M."/>
            <person name="Crowhurst R."/>
            <person name="Hilario E."/>
            <person name="Nardozza S."/>
            <person name="Fraser L."/>
            <person name="Peng Y."/>
            <person name="Gunaseelan K."/>
            <person name="Simpson R."/>
            <person name="Tahir J."/>
            <person name="Deroles S.C."/>
            <person name="Templeton K."/>
            <person name="Luo Z."/>
            <person name="Davy M."/>
            <person name="Cheng C."/>
            <person name="McNeilage M."/>
            <person name="Scaglione D."/>
            <person name="Liu Y."/>
            <person name="Zhang Q."/>
            <person name="Datson P."/>
            <person name="De Silva N."/>
            <person name="Gardiner S.E."/>
            <person name="Bassett H."/>
            <person name="Chagne D."/>
            <person name="McCallum J."/>
            <person name="Dzierzon H."/>
            <person name="Deng C."/>
            <person name="Wang Y.Y."/>
            <person name="Barron L."/>
            <person name="Manako K."/>
            <person name="Bowen J."/>
            <person name="Foster T.M."/>
            <person name="Erridge Z.A."/>
            <person name="Tiffin H."/>
            <person name="Waite C.N."/>
            <person name="Davies K.M."/>
            <person name="Grierson E.P."/>
            <person name="Laing W.A."/>
            <person name="Kirk R."/>
            <person name="Chen X."/>
            <person name="Wood M."/>
            <person name="Montefiori M."/>
            <person name="Brummell D.A."/>
            <person name="Schwinn K.E."/>
            <person name="Catanach A."/>
            <person name="Fullerton C."/>
            <person name="Li D."/>
            <person name="Meiyalaghan S."/>
            <person name="Nieuwenhuizen N."/>
            <person name="Read N."/>
            <person name="Prakash R."/>
            <person name="Hunter D."/>
            <person name="Zhang H."/>
            <person name="McKenzie M."/>
            <person name="Knabel M."/>
            <person name="Harris A."/>
            <person name="Allan A.C."/>
            <person name="Gleave A."/>
            <person name="Chen A."/>
            <person name="Janssen B.J."/>
            <person name="Plunkett B."/>
            <person name="Ampomah-Dwamena C."/>
            <person name="Voogd C."/>
            <person name="Leif D."/>
            <person name="Lafferty D."/>
            <person name="Souleyre E.J.F."/>
            <person name="Varkonyi-Gasic E."/>
            <person name="Gambi F."/>
            <person name="Hanley J."/>
            <person name="Yao J.L."/>
            <person name="Cheung J."/>
            <person name="David K.M."/>
            <person name="Warren B."/>
            <person name="Marsh K."/>
            <person name="Snowden K.C."/>
            <person name="Lin-Wang K."/>
            <person name="Brian L."/>
            <person name="Martinez-Sanchez M."/>
            <person name="Wang M."/>
            <person name="Ileperuma N."/>
            <person name="Macnee N."/>
            <person name="Campin R."/>
            <person name="McAtee P."/>
            <person name="Drummond R.S.M."/>
            <person name="Espley R.V."/>
            <person name="Ireland H.S."/>
            <person name="Wu R."/>
            <person name="Atkinson R.G."/>
            <person name="Karunairetnam S."/>
            <person name="Bulley S."/>
            <person name="Chunkath S."/>
            <person name="Hanley Z."/>
            <person name="Storey R."/>
            <person name="Thrimawithana A.H."/>
            <person name="Thomson S."/>
            <person name="David C."/>
            <person name="Testolin R."/>
            <person name="Huang H."/>
            <person name="Hellens R.P."/>
            <person name="Schaffer R.J."/>
        </authorList>
    </citation>
    <scope>NUCLEOTIDE SEQUENCE [LARGE SCALE GENOMIC DNA]</scope>
    <source>
        <strain evidence="3">cv. Red5</strain>
    </source>
</reference>
<feature type="region of interest" description="Disordered" evidence="1">
    <location>
        <begin position="142"/>
        <end position="197"/>
    </location>
</feature>
<feature type="region of interest" description="Disordered" evidence="1">
    <location>
        <begin position="392"/>
        <end position="449"/>
    </location>
</feature>
<dbReference type="AlphaFoldDB" id="A0A2R6Q0J2"/>
<proteinExistence type="predicted"/>
<dbReference type="OrthoDB" id="1751072at2759"/>
<organism evidence="2 3">
    <name type="scientific">Actinidia chinensis var. chinensis</name>
    <name type="common">Chinese soft-hair kiwi</name>
    <dbReference type="NCBI Taxonomy" id="1590841"/>
    <lineage>
        <taxon>Eukaryota</taxon>
        <taxon>Viridiplantae</taxon>
        <taxon>Streptophyta</taxon>
        <taxon>Embryophyta</taxon>
        <taxon>Tracheophyta</taxon>
        <taxon>Spermatophyta</taxon>
        <taxon>Magnoliopsida</taxon>
        <taxon>eudicotyledons</taxon>
        <taxon>Gunneridae</taxon>
        <taxon>Pentapetalae</taxon>
        <taxon>asterids</taxon>
        <taxon>Ericales</taxon>
        <taxon>Actinidiaceae</taxon>
        <taxon>Actinidia</taxon>
    </lineage>
</organism>